<reference evidence="1" key="1">
    <citation type="submission" date="2021-06" db="EMBL/GenBank/DDBJ databases">
        <authorList>
            <person name="Kallberg Y."/>
            <person name="Tangrot J."/>
            <person name="Rosling A."/>
        </authorList>
    </citation>
    <scope>NUCLEOTIDE SEQUENCE</scope>
    <source>
        <strain evidence="1">MA453B</strain>
    </source>
</reference>
<dbReference type="Proteomes" id="UP000789405">
    <property type="component" value="Unassembled WGS sequence"/>
</dbReference>
<evidence type="ECO:0000313" key="2">
    <source>
        <dbReference type="Proteomes" id="UP000789405"/>
    </source>
</evidence>
<dbReference type="OrthoDB" id="2288623at2759"/>
<organism evidence="1 2">
    <name type="scientific">Dentiscutata erythropus</name>
    <dbReference type="NCBI Taxonomy" id="1348616"/>
    <lineage>
        <taxon>Eukaryota</taxon>
        <taxon>Fungi</taxon>
        <taxon>Fungi incertae sedis</taxon>
        <taxon>Mucoromycota</taxon>
        <taxon>Glomeromycotina</taxon>
        <taxon>Glomeromycetes</taxon>
        <taxon>Diversisporales</taxon>
        <taxon>Gigasporaceae</taxon>
        <taxon>Dentiscutata</taxon>
    </lineage>
</organism>
<dbReference type="AlphaFoldDB" id="A0A9N8WRK4"/>
<comment type="caution">
    <text evidence="1">The sequence shown here is derived from an EMBL/GenBank/DDBJ whole genome shotgun (WGS) entry which is preliminary data.</text>
</comment>
<keyword evidence="2" id="KW-1185">Reference proteome</keyword>
<proteinExistence type="predicted"/>
<protein>
    <submittedName>
        <fullName evidence="1">11672_t:CDS:1</fullName>
    </submittedName>
</protein>
<evidence type="ECO:0000313" key="1">
    <source>
        <dbReference type="EMBL" id="CAG8492422.1"/>
    </source>
</evidence>
<dbReference type="Pfam" id="PF07173">
    <property type="entry name" value="GRDP-like"/>
    <property type="match status" value="1"/>
</dbReference>
<name>A0A9N8WRK4_9GLOM</name>
<gene>
    <name evidence="1" type="ORF">DERYTH_LOCUS2482</name>
</gene>
<dbReference type="PANTHER" id="PTHR34365:SF7">
    <property type="entry name" value="GLYCINE-RICH DOMAIN-CONTAINING PROTEIN 1"/>
    <property type="match status" value="1"/>
</dbReference>
<dbReference type="EMBL" id="CAJVPY010000796">
    <property type="protein sequence ID" value="CAG8492422.1"/>
    <property type="molecule type" value="Genomic_DNA"/>
</dbReference>
<dbReference type="PANTHER" id="PTHR34365">
    <property type="entry name" value="ENOLASE (DUF1399)"/>
    <property type="match status" value="1"/>
</dbReference>
<sequence length="278" mass="32562">MSSLLSYKSSVFPTPTPIQKIPDSLDYDGVVNSETLNAHLNLLINFKALEQNFPLMDMRYFLRAQERYILWLKLLEKYSENYEKKDFISIPPIDVCYIWHAHCLSPFKYYEDMLRLYPTLLKLNFPLQKLNDIWNTGSNFVDKKSQKIWEEFTGTPWVLDTSDKSEFTIICPWCNTSNKIKSDSYVKIMKEKSMNQYCANCSVELSADTLSAKRFYDDIVKFQIEQKPIVAGTLLNTRTGEYGPAISLKECSMLFSETNFKILSEPIFEKKIYLKKFH</sequence>
<dbReference type="InterPro" id="IPR009836">
    <property type="entry name" value="GRDP-like"/>
</dbReference>
<accession>A0A9N8WRK4</accession>